<protein>
    <submittedName>
        <fullName evidence="6">TauD/TfdA family dioxygenase</fullName>
    </submittedName>
</protein>
<dbReference type="InterPro" id="IPR003819">
    <property type="entry name" value="TauD/TfdA-like"/>
</dbReference>
<dbReference type="PANTHER" id="PTHR10696">
    <property type="entry name" value="GAMMA-BUTYROBETAINE HYDROXYLASE-RELATED"/>
    <property type="match status" value="1"/>
</dbReference>
<dbReference type="PANTHER" id="PTHR10696:SF56">
    <property type="entry name" value="TAUD_TFDA-LIKE DOMAIN-CONTAINING PROTEIN"/>
    <property type="match status" value="1"/>
</dbReference>
<keyword evidence="4" id="KW-0045">Antibiotic biosynthesis</keyword>
<dbReference type="RefSeq" id="WP_326758935.1">
    <property type="nucleotide sequence ID" value="NZ_CP109135.1"/>
</dbReference>
<evidence type="ECO:0000313" key="6">
    <source>
        <dbReference type="EMBL" id="WSD14288.1"/>
    </source>
</evidence>
<evidence type="ECO:0000259" key="5">
    <source>
        <dbReference type="Pfam" id="PF02668"/>
    </source>
</evidence>
<evidence type="ECO:0000256" key="2">
    <source>
        <dbReference type="ARBA" id="ARBA00023002"/>
    </source>
</evidence>
<name>A0ABZ1HAY4_STRPH</name>
<accession>A0ABZ1HAY4</accession>
<gene>
    <name evidence="6" type="ORF">OHB35_14135</name>
</gene>
<feature type="domain" description="TauD/TfdA-like" evidence="5">
    <location>
        <begin position="26"/>
        <end position="238"/>
    </location>
</feature>
<keyword evidence="7" id="KW-1185">Reference proteome</keyword>
<proteinExistence type="predicted"/>
<dbReference type="Proteomes" id="UP001340816">
    <property type="component" value="Chromosome"/>
</dbReference>
<dbReference type="InterPro" id="IPR050411">
    <property type="entry name" value="AlphaKG_dependent_hydroxylases"/>
</dbReference>
<dbReference type="Gene3D" id="3.60.130.10">
    <property type="entry name" value="Clavaminate synthase-like"/>
    <property type="match status" value="1"/>
</dbReference>
<dbReference type="InterPro" id="IPR042098">
    <property type="entry name" value="TauD-like_sf"/>
</dbReference>
<evidence type="ECO:0000313" key="7">
    <source>
        <dbReference type="Proteomes" id="UP001340816"/>
    </source>
</evidence>
<dbReference type="GO" id="GO:0051213">
    <property type="term" value="F:dioxygenase activity"/>
    <property type="evidence" value="ECO:0007669"/>
    <property type="project" value="UniProtKB-KW"/>
</dbReference>
<keyword evidence="3" id="KW-0408">Iron</keyword>
<organism evidence="6 7">
    <name type="scientific">Streptomyces phaeochromogenes</name>
    <dbReference type="NCBI Taxonomy" id="1923"/>
    <lineage>
        <taxon>Bacteria</taxon>
        <taxon>Bacillati</taxon>
        <taxon>Actinomycetota</taxon>
        <taxon>Actinomycetes</taxon>
        <taxon>Kitasatosporales</taxon>
        <taxon>Streptomycetaceae</taxon>
        <taxon>Streptomyces</taxon>
        <taxon>Streptomyces phaeochromogenes group</taxon>
    </lineage>
</organism>
<dbReference type="EMBL" id="CP109135">
    <property type="protein sequence ID" value="WSD14288.1"/>
    <property type="molecule type" value="Genomic_DNA"/>
</dbReference>
<reference evidence="6 7" key="1">
    <citation type="submission" date="2022-10" db="EMBL/GenBank/DDBJ databases">
        <title>The complete genomes of actinobacterial strains from the NBC collection.</title>
        <authorList>
            <person name="Joergensen T.S."/>
            <person name="Alvarez Arevalo M."/>
            <person name="Sterndorff E.B."/>
            <person name="Faurdal D."/>
            <person name="Vuksanovic O."/>
            <person name="Mourched A.-S."/>
            <person name="Charusanti P."/>
            <person name="Shaw S."/>
            <person name="Blin K."/>
            <person name="Weber T."/>
        </authorList>
    </citation>
    <scope>NUCLEOTIDE SEQUENCE [LARGE SCALE GENOMIC DNA]</scope>
    <source>
        <strain evidence="6 7">NBC 01752</strain>
    </source>
</reference>
<dbReference type="SUPFAM" id="SSF51197">
    <property type="entry name" value="Clavaminate synthase-like"/>
    <property type="match status" value="1"/>
</dbReference>
<evidence type="ECO:0000256" key="1">
    <source>
        <dbReference type="ARBA" id="ARBA00001954"/>
    </source>
</evidence>
<keyword evidence="6" id="KW-0223">Dioxygenase</keyword>
<evidence type="ECO:0000256" key="4">
    <source>
        <dbReference type="ARBA" id="ARBA00023194"/>
    </source>
</evidence>
<dbReference type="Pfam" id="PF02668">
    <property type="entry name" value="TauD"/>
    <property type="match status" value="1"/>
</dbReference>
<comment type="cofactor">
    <cofactor evidence="1">
        <name>Fe(2+)</name>
        <dbReference type="ChEBI" id="CHEBI:29033"/>
    </cofactor>
</comment>
<evidence type="ECO:0000256" key="3">
    <source>
        <dbReference type="ARBA" id="ARBA00023004"/>
    </source>
</evidence>
<sequence length="267" mass="28454">MPAAAPTRSATLFASHYVDVRAPHAADSIAVRLRESGLVTVDGLMSRSEVRSCASQFMTITSHPHSGPDGLTPIHDTGAHAHRAGFAGLGSGELEAHTDRASVPDPPHLVFFVCLRPAAEGGDVLLADGRDVLGSLSGDGREAALMLAKPRTAYYGAGAGHASQVFTVHADGRVSIRLRQDGLARWSPMVQPYLPTLRRAIAGCQRRLRLSTGQGYIVNNQRWLHARHGFSGDRLYLRALGEPRISLSAGFAPDSTGVLLPRTSETV</sequence>
<keyword evidence="2" id="KW-0560">Oxidoreductase</keyword>